<evidence type="ECO:0000256" key="3">
    <source>
        <dbReference type="ARBA" id="ARBA00022723"/>
    </source>
</evidence>
<dbReference type="SUPFAM" id="SSF57903">
    <property type="entry name" value="FYVE/PHD zinc finger"/>
    <property type="match status" value="1"/>
</dbReference>
<feature type="compositionally biased region" description="Basic and acidic residues" evidence="11">
    <location>
        <begin position="571"/>
        <end position="584"/>
    </location>
</feature>
<dbReference type="InterPro" id="IPR011011">
    <property type="entry name" value="Znf_FYVE_PHD"/>
</dbReference>
<dbReference type="RefSeq" id="XP_014570804.1">
    <property type="nucleotide sequence ID" value="XM_014715318.1"/>
</dbReference>
<dbReference type="SUPFAM" id="SSF52029">
    <property type="entry name" value="GroEL apical domain-like"/>
    <property type="match status" value="1"/>
</dbReference>
<dbReference type="InterPro" id="IPR017455">
    <property type="entry name" value="Znf_FYVE-rel"/>
</dbReference>
<dbReference type="FunFam" id="3.30.40.10:FF:000283">
    <property type="entry name" value="1-phosphatidylinositol-3-phosphate 5-kinase (Fab1)"/>
    <property type="match status" value="1"/>
</dbReference>
<dbReference type="InParanoid" id="G7E021"/>
<dbReference type="Pfam" id="PF01504">
    <property type="entry name" value="PIP5K"/>
    <property type="match status" value="1"/>
</dbReference>
<evidence type="ECO:0000256" key="10">
    <source>
        <dbReference type="PROSITE-ProRule" id="PRU00781"/>
    </source>
</evidence>
<dbReference type="InterPro" id="IPR027484">
    <property type="entry name" value="PInositol-4-P-5-kinase_N"/>
</dbReference>
<dbReference type="FunCoup" id="G7E021">
    <property type="interactions" value="500"/>
</dbReference>
<sequence length="2263" mass="249100">MPSIASWHDLGADSSLRDAGSLSSFPLVDNDLAGSSSQHGRNAESTGLMGIIKKVRDSLAIPGSSSANAAPSSIQSPPKVTFAQTYKRSPLGRSPQRASSTRTGVFDRRIDGKSSVDARSETASTDSYGTHERQDSNEPVSEGASSAAGSQRLPSRQPGARPFKVSTTVPPTVRLTRANSSRVELTPTSPRKSHRSKPSTASLPSLMTGSDHLSASEPSLYSPGLNEARLTGANLATIPGFPLSQELLLDDARSISSAQNVPATYGISEPLGVTQVFRKLRGEGLSREYWMADESSKECYDCGTVFTSWRRKHHCRICGQIFCSRCASNVISGERYGHDSLIRVCNLCVGIMQDRSDSQTALATSQSQFGPLSLTNMQSVESPPQQDIDKLRNVTISEPLEASLKGPQSQFAASTLFPRSQFTRLGHDSSDGSAIQRSFTFSAKRTSSAGSDYTAETSVSDEQYSDTPTNLNGSPDISRASNMAVNGDGAEAPAPFRQDLALEDRIADMPRNNTIDSSLASYFGDTEAISRIGPESNPSNSPDIAGADARKQSVEYHTDLASEPRTPLAVDKSDHTANIKERRTPSKSIKTRPRGNSRAIDLSASADFSEPSHSHSGGGNSPALYRSRRGSGNPDLLDTSRQHVRDMLQQCVDRANLPLAASWKTQLLPILTCIADDLRPNVRAGDHMDARKYLKIKRIAGGLPSASEYVHGVVFRKSLLHKKMPHYYRNPRIMLLAFPLEYHRVENQLMSLEPLIKQEKEYLRNLVSRILAQRPHIILVEKNVSSIALQYLVEAGVAVARNIKSSVIEAVARCTSADVVSSIDKLALEPRLGRCAEFRVETFEHALLPGRRRTFIRFEGCTKEAGGTILLRGGDMETLAKVKSILRLMALVVFSAKLETYFLFDEHASYNNLQPGPPMDLQPLSKSALISREPTLAQDEKADVSREIVRALAPYNTTALSASAHLRFPAPYPLRRLAEDDAKLAVLRQDASLDNPGFDTLNAKNGQLTLPARKIDSSEFFSDKSTPVISGRIASEISEAEQRHADRVKAYNSFICRPATLDPSRYQSIVYLYTLVNVHAGDSCVGPVLRTIDFYQDSDKTLGQYLEDLVLASAQPCSNKFCGKPMVMHGQNYIHGNFRLSILQERYACPVPGAEDRVIMWSYCKKCSAPTAYKIMSDQTWSLSFGKYLELAFYHDHLTCRSDRCQHNVHRDHVRYFALKHWAFRVHIDSIQVNEVVTPPLRIAVRLDTRLALKDEEYSSIQKKIKAFFDSVAIRTKSFDYGLIASEKRDTAALDLAALSRKAEAERADIEGILKTTYEESGASAGMSLNIVRQLLQNKVIALEGDFAAFEQKFLPASEKDIRRLTGIQLRRLFVDSSVPASPNQRSPVASVTSSGSMQAMAQEAATSLASVVAQTLMEEPAEQTVFEQFGNDTAELPDQPIAKPKAMDLLAPAPPDSRSLLSPSLSQVYLRPMAHGEETSDAASDSDSPERAQRSYRPRLSPSLKVADAVRRFDSHDHTSSDQAARIGSEPPSRPPMRRGKTEQARPKPAAKLGHDTAAAGSEDELRPKRSGLLRRELRRSGSKSAVTRSPASSPTHASIERATLSRSETIKTPALSRHGSGVTIRTKRSSIPPATRTSSQRSTGADSDSLSIVPRVATIGRAPSPAALSSRPAAVAASRQLSINPIGASYKPKRAVSSAIASSTNNSRVAAITEHFDRLSEQTQRERMKRLSASRGRRARPVATAKPVLEVFSNVRDAAKDDSDDEYDDEHSSGGADDEFDKDDTHEAEDEPEAADAVGGPVGDAQTETASLEATSMLSTGDEKSPKKQSALLAQHDSLNPPHVFSESEMSSTGTERSFMKTLSNLWSYRASEFTALEHPMLPTEHIFDNNPVIVREDEPSSIIAFFLSSRSYKDKIKEVVSSRSATRQDTKSSNDIENKALDRDPTWLLRDSQPDGADPEDIARPPAKHFRLQDVDGALTFYCKIFYADQFHALRRSCQCEDTIIESLSRCVKWDASGGKSGSAFLKTRDDRFVVKEISRLEMDALLKFAPAYFDYIAKSFVSDHPSILAKMLGFFRIGFKNPTTGKSMRLDVLVLENLFYHRQTDKIFDLKGSMRNRLITATGKTNEVLLDENFARMVRNSPVYLREHSKKLLRTALFNDSLFLSKMNIMDYSLIVGLDSERNELIVGIVDYVRTYTWTARVETWAKESTLLGGGGKEPTVVTPKSYKARFRSQLEAYFLLSPDNWYTETTDALSEPNN</sequence>
<dbReference type="GO" id="GO:0005524">
    <property type="term" value="F:ATP binding"/>
    <property type="evidence" value="ECO:0007669"/>
    <property type="project" value="UniProtKB-UniRule"/>
</dbReference>
<evidence type="ECO:0000256" key="6">
    <source>
        <dbReference type="ARBA" id="ARBA00022777"/>
    </source>
</evidence>
<reference evidence="14 15" key="1">
    <citation type="journal article" date="2011" name="J. Gen. Appl. Microbiol.">
        <title>Draft genome sequencing of the enigmatic basidiomycete Mixia osmundae.</title>
        <authorList>
            <person name="Nishida H."/>
            <person name="Nagatsuka Y."/>
            <person name="Sugiyama J."/>
        </authorList>
    </citation>
    <scope>NUCLEOTIDE SEQUENCE [LARGE SCALE GENOMIC DNA]</scope>
    <source>
        <strain evidence="15">CBS 9802 / IAM 14324 / JCM 22182 / KY 12970</strain>
    </source>
</reference>
<keyword evidence="8 10" id="KW-0067">ATP-binding</keyword>
<feature type="compositionally biased region" description="Basic and acidic residues" evidence="11">
    <location>
        <begin position="1565"/>
        <end position="1581"/>
    </location>
</feature>
<protein>
    <recommendedName>
        <fullName evidence="1">1-phosphatidylinositol-3-phosphate 5-kinase</fullName>
        <ecNumber evidence="1">2.7.1.150</ecNumber>
    </recommendedName>
</protein>
<keyword evidence="2 10" id="KW-0808">Transferase</keyword>
<dbReference type="eggNOG" id="KOG0230">
    <property type="taxonomic scope" value="Eukaryota"/>
</dbReference>
<evidence type="ECO:0000259" key="12">
    <source>
        <dbReference type="PROSITE" id="PS50178"/>
    </source>
</evidence>
<dbReference type="SMART" id="SM00064">
    <property type="entry name" value="FYVE"/>
    <property type="match status" value="1"/>
</dbReference>
<dbReference type="SMART" id="SM00330">
    <property type="entry name" value="PIPKc"/>
    <property type="match status" value="1"/>
</dbReference>
<dbReference type="GO" id="GO:0010008">
    <property type="term" value="C:endosome membrane"/>
    <property type="evidence" value="ECO:0007669"/>
    <property type="project" value="TreeGrafter"/>
</dbReference>
<dbReference type="OMA" id="QSVWNDT"/>
<dbReference type="CDD" id="cd15725">
    <property type="entry name" value="FYVE_PIKfyve_Fab1"/>
    <property type="match status" value="1"/>
</dbReference>
<evidence type="ECO:0000259" key="13">
    <source>
        <dbReference type="PROSITE" id="PS51455"/>
    </source>
</evidence>
<evidence type="ECO:0000313" key="15">
    <source>
        <dbReference type="Proteomes" id="UP000009131"/>
    </source>
</evidence>
<dbReference type="PROSITE" id="PS50178">
    <property type="entry name" value="ZF_FYVE"/>
    <property type="match status" value="1"/>
</dbReference>
<feature type="compositionally biased region" description="Basic residues" evidence="11">
    <location>
        <begin position="1729"/>
        <end position="1742"/>
    </location>
</feature>
<evidence type="ECO:0000313" key="14">
    <source>
        <dbReference type="EMBL" id="GAA96181.1"/>
    </source>
</evidence>
<evidence type="ECO:0000256" key="5">
    <source>
        <dbReference type="ARBA" id="ARBA00022771"/>
    </source>
</evidence>
<dbReference type="CDD" id="cd03334">
    <property type="entry name" value="Fab1_TCP"/>
    <property type="match status" value="1"/>
</dbReference>
<reference evidence="14 15" key="2">
    <citation type="journal article" date="2012" name="Open Biol.">
        <title>Characteristics of nucleosomes and linker DNA regions on the genome of the basidiomycete Mixia osmundae revealed by mono- and dinucleosome mapping.</title>
        <authorList>
            <person name="Nishida H."/>
            <person name="Kondo S."/>
            <person name="Matsumoto T."/>
            <person name="Suzuki Y."/>
            <person name="Yoshikawa H."/>
            <person name="Taylor T.D."/>
            <person name="Sugiyama J."/>
        </authorList>
    </citation>
    <scope>NUCLEOTIDE SEQUENCE [LARGE SCALE GENOMIC DNA]</scope>
    <source>
        <strain evidence="15">CBS 9802 / IAM 14324 / JCM 22182 / KY 12970</strain>
    </source>
</reference>
<evidence type="ECO:0000256" key="9">
    <source>
        <dbReference type="PROSITE-ProRule" id="PRU00091"/>
    </source>
</evidence>
<dbReference type="PROSITE" id="PS51455">
    <property type="entry name" value="PIPK"/>
    <property type="match status" value="1"/>
</dbReference>
<dbReference type="EC" id="2.7.1.150" evidence="1"/>
<feature type="region of interest" description="Disordered" evidence="11">
    <location>
        <begin position="1722"/>
        <end position="1806"/>
    </location>
</feature>
<dbReference type="SUPFAM" id="SSF56104">
    <property type="entry name" value="SAICAR synthase-like"/>
    <property type="match status" value="1"/>
</dbReference>
<dbReference type="InterPro" id="IPR002498">
    <property type="entry name" value="PInositol-4-P-4/5-kinase_core"/>
</dbReference>
<feature type="compositionally biased region" description="Low complexity" evidence="11">
    <location>
        <begin position="1797"/>
        <end position="1806"/>
    </location>
</feature>
<dbReference type="InterPro" id="IPR044769">
    <property type="entry name" value="PIKfyve_PIPKc"/>
</dbReference>
<evidence type="ECO:0000256" key="7">
    <source>
        <dbReference type="ARBA" id="ARBA00022833"/>
    </source>
</evidence>
<dbReference type="InterPro" id="IPR002423">
    <property type="entry name" value="Cpn60/GroEL/TCP-1"/>
</dbReference>
<dbReference type="InterPro" id="IPR027483">
    <property type="entry name" value="PInositol-4-P-4/5-kinase_C_sf"/>
</dbReference>
<comment type="caution">
    <text evidence="14">The sequence shown here is derived from an EMBL/GenBank/DDBJ whole genome shotgun (WGS) entry which is preliminary data.</text>
</comment>
<keyword evidence="6 10" id="KW-0418">Kinase</keyword>
<organism evidence="14 15">
    <name type="scientific">Mixia osmundae (strain CBS 9802 / IAM 14324 / JCM 22182 / KY 12970)</name>
    <dbReference type="NCBI Taxonomy" id="764103"/>
    <lineage>
        <taxon>Eukaryota</taxon>
        <taxon>Fungi</taxon>
        <taxon>Dikarya</taxon>
        <taxon>Basidiomycota</taxon>
        <taxon>Pucciniomycotina</taxon>
        <taxon>Mixiomycetes</taxon>
        <taxon>Mixiales</taxon>
        <taxon>Mixiaceae</taxon>
        <taxon>Mixia</taxon>
    </lineage>
</organism>
<dbReference type="InterPro" id="IPR013083">
    <property type="entry name" value="Znf_RING/FYVE/PHD"/>
</dbReference>
<proteinExistence type="predicted"/>
<dbReference type="InterPro" id="IPR027409">
    <property type="entry name" value="GroEL-like_apical_dom_sf"/>
</dbReference>
<feature type="compositionally biased region" description="Polar residues" evidence="11">
    <location>
        <begin position="198"/>
        <end position="219"/>
    </location>
</feature>
<feature type="compositionally biased region" description="Polar residues" evidence="11">
    <location>
        <begin position="33"/>
        <end position="45"/>
    </location>
</feature>
<gene>
    <name evidence="14" type="primary">Mo02845</name>
    <name evidence="14" type="ORF">E5Q_02845</name>
</gene>
<feature type="compositionally biased region" description="Polar residues" evidence="11">
    <location>
        <begin position="1587"/>
        <end position="1598"/>
    </location>
</feature>
<dbReference type="Gene3D" id="3.30.40.10">
    <property type="entry name" value="Zinc/RING finger domain, C3HC4 (zinc finger)"/>
    <property type="match status" value="1"/>
</dbReference>
<feature type="compositionally biased region" description="Acidic residues" evidence="11">
    <location>
        <begin position="1778"/>
        <end position="1796"/>
    </location>
</feature>
<feature type="domain" description="PIPK" evidence="13">
    <location>
        <begin position="1911"/>
        <end position="2243"/>
    </location>
</feature>
<dbReference type="PANTHER" id="PTHR45748">
    <property type="entry name" value="1-PHOSPHATIDYLINOSITOL 3-PHOSPHATE 5-KINASE-RELATED"/>
    <property type="match status" value="1"/>
</dbReference>
<dbReference type="Pfam" id="PF01363">
    <property type="entry name" value="FYVE"/>
    <property type="match status" value="1"/>
</dbReference>
<feature type="region of interest" description="Disordered" evidence="11">
    <location>
        <begin position="1476"/>
        <end position="1651"/>
    </location>
</feature>
<dbReference type="CDD" id="cd17300">
    <property type="entry name" value="PIPKc_PIKfyve"/>
    <property type="match status" value="1"/>
</dbReference>
<dbReference type="Gene3D" id="3.50.7.10">
    <property type="entry name" value="GroEL"/>
    <property type="match status" value="1"/>
</dbReference>
<feature type="compositionally biased region" description="Polar residues" evidence="11">
    <location>
        <begin position="137"/>
        <end position="154"/>
    </location>
</feature>
<feature type="region of interest" description="Disordered" evidence="11">
    <location>
        <begin position="446"/>
        <end position="477"/>
    </location>
</feature>
<feature type="compositionally biased region" description="Polar residues" evidence="11">
    <location>
        <begin position="177"/>
        <end position="190"/>
    </location>
</feature>
<dbReference type="PANTHER" id="PTHR45748:SF7">
    <property type="entry name" value="1-PHOSPHATIDYLINOSITOL 3-PHOSPHATE 5-KINASE-RELATED"/>
    <property type="match status" value="1"/>
</dbReference>
<feature type="region of interest" description="Disordered" evidence="11">
    <location>
        <begin position="62"/>
        <end position="220"/>
    </location>
</feature>
<dbReference type="FunFam" id="3.50.7.10:FF:000007">
    <property type="entry name" value="1-phosphatidylinositol 3-phosphate 5-kinase isoform X1"/>
    <property type="match status" value="1"/>
</dbReference>
<name>G7E021_MIXOS</name>
<feature type="compositionally biased region" description="Low complexity" evidence="11">
    <location>
        <begin position="62"/>
        <end position="78"/>
    </location>
</feature>
<dbReference type="Proteomes" id="UP000009131">
    <property type="component" value="Unassembled WGS sequence"/>
</dbReference>
<dbReference type="Pfam" id="PF00118">
    <property type="entry name" value="Cpn60_TCP1"/>
    <property type="match status" value="1"/>
</dbReference>
<keyword evidence="4 10" id="KW-0547">Nucleotide-binding</keyword>
<dbReference type="InterPro" id="IPR000306">
    <property type="entry name" value="Znf_FYVE"/>
</dbReference>
<accession>G7E021</accession>
<keyword evidence="7" id="KW-0862">Zinc</keyword>
<evidence type="ECO:0000256" key="11">
    <source>
        <dbReference type="SAM" id="MobiDB-lite"/>
    </source>
</evidence>
<feature type="region of interest" description="Disordered" evidence="11">
    <location>
        <begin position="558"/>
        <end position="638"/>
    </location>
</feature>
<evidence type="ECO:0000256" key="1">
    <source>
        <dbReference type="ARBA" id="ARBA00012009"/>
    </source>
</evidence>
<keyword evidence="5 9" id="KW-0863">Zinc-finger</keyword>
<dbReference type="HOGENOM" id="CLU_000480_3_1_1"/>
<keyword evidence="3" id="KW-0479">Metal-binding</keyword>
<feature type="region of interest" description="Disordered" evidence="11">
    <location>
        <begin position="27"/>
        <end position="48"/>
    </location>
</feature>
<dbReference type="GO" id="GO:0000329">
    <property type="term" value="C:fungal-type vacuole membrane"/>
    <property type="evidence" value="ECO:0007669"/>
    <property type="project" value="TreeGrafter"/>
</dbReference>
<dbReference type="OrthoDB" id="158357at2759"/>
<evidence type="ECO:0000256" key="4">
    <source>
        <dbReference type="ARBA" id="ARBA00022741"/>
    </source>
</evidence>
<dbReference type="STRING" id="764103.G7E021"/>
<dbReference type="FunFam" id="3.30.810.10:FF:000001">
    <property type="entry name" value="1-phosphatidylinositol 3-phosphate 5-kinase FAB1"/>
    <property type="match status" value="1"/>
</dbReference>
<feature type="compositionally biased region" description="Basic and acidic residues" evidence="11">
    <location>
        <begin position="1509"/>
        <end position="1521"/>
    </location>
</feature>
<feature type="compositionally biased region" description="Basic and acidic residues" evidence="11">
    <location>
        <begin position="105"/>
        <end position="120"/>
    </location>
</feature>
<dbReference type="GO" id="GO:0000285">
    <property type="term" value="F:1-phosphatidylinositol-3-phosphate 5-kinase activity"/>
    <property type="evidence" value="ECO:0007669"/>
    <property type="project" value="UniProtKB-EC"/>
</dbReference>
<dbReference type="GO" id="GO:0046854">
    <property type="term" value="P:phosphatidylinositol phosphate biosynthetic process"/>
    <property type="evidence" value="ECO:0007669"/>
    <property type="project" value="TreeGrafter"/>
</dbReference>
<keyword evidence="15" id="KW-1185">Reference proteome</keyword>
<feature type="domain" description="FYVE-type" evidence="12">
    <location>
        <begin position="293"/>
        <end position="353"/>
    </location>
</feature>
<evidence type="ECO:0000256" key="2">
    <source>
        <dbReference type="ARBA" id="ARBA00022679"/>
    </source>
</evidence>
<dbReference type="Gene3D" id="3.30.810.10">
    <property type="entry name" value="2-Layer Sandwich"/>
    <property type="match status" value="1"/>
</dbReference>
<dbReference type="Gene3D" id="3.30.800.10">
    <property type="entry name" value="Phosphatidylinositol Phosphate Kinase II Beta"/>
    <property type="match status" value="1"/>
</dbReference>
<feature type="compositionally biased region" description="Polar residues" evidence="11">
    <location>
        <begin position="1637"/>
        <end position="1651"/>
    </location>
</feature>
<dbReference type="EMBL" id="BABT02000076">
    <property type="protein sequence ID" value="GAA96181.1"/>
    <property type="molecule type" value="Genomic_DNA"/>
</dbReference>
<dbReference type="GO" id="GO:0008270">
    <property type="term" value="F:zinc ion binding"/>
    <property type="evidence" value="ECO:0007669"/>
    <property type="project" value="UniProtKB-KW"/>
</dbReference>
<evidence type="ECO:0000256" key="8">
    <source>
        <dbReference type="ARBA" id="ARBA00022840"/>
    </source>
</evidence>